<proteinExistence type="inferred from homology"/>
<comment type="caution">
    <text evidence="5">The sequence shown here is derived from an EMBL/GenBank/DDBJ whole genome shotgun (WGS) entry which is preliminary data.</text>
</comment>
<dbReference type="GO" id="GO:0003925">
    <property type="term" value="F:G protein activity"/>
    <property type="evidence" value="ECO:0007669"/>
    <property type="project" value="UniProtKB-EC"/>
</dbReference>
<organism evidence="5 6">
    <name type="scientific">Mycena belliarum</name>
    <dbReference type="NCBI Taxonomy" id="1033014"/>
    <lineage>
        <taxon>Eukaryota</taxon>
        <taxon>Fungi</taxon>
        <taxon>Dikarya</taxon>
        <taxon>Basidiomycota</taxon>
        <taxon>Agaricomycotina</taxon>
        <taxon>Agaricomycetes</taxon>
        <taxon>Agaricomycetidae</taxon>
        <taxon>Agaricales</taxon>
        <taxon>Marasmiineae</taxon>
        <taxon>Mycenaceae</taxon>
        <taxon>Mycena</taxon>
    </lineage>
</organism>
<evidence type="ECO:0000256" key="3">
    <source>
        <dbReference type="ARBA" id="ARBA00022801"/>
    </source>
</evidence>
<dbReference type="PROSITE" id="PS51419">
    <property type="entry name" value="RAB"/>
    <property type="match status" value="1"/>
</dbReference>
<evidence type="ECO:0000256" key="4">
    <source>
        <dbReference type="ARBA" id="ARBA00048098"/>
    </source>
</evidence>
<dbReference type="InterPro" id="IPR051065">
    <property type="entry name" value="Ras-related_GTPase"/>
</dbReference>
<dbReference type="Gene3D" id="3.40.50.300">
    <property type="entry name" value="P-loop containing nucleotide triphosphate hydrolases"/>
    <property type="match status" value="1"/>
</dbReference>
<dbReference type="Proteomes" id="UP001222325">
    <property type="component" value="Unassembled WGS sequence"/>
</dbReference>
<sequence length="225" mass="25193">MSIDTLVNDRDAWTIALVGAPGVGKTRFISRVGFVCVRFTLLDASTSLCWMTLKFLFLELDGLTSKQGFSKRFAVDNQDTLVTLVDVYQNRQGTSEDDVDSLLRDADAFILMYSSTSPYSLQDVVAYTRRVRRATASYAHDPVLSLVANQRDRPAQDKEVSRLEGEALARELDCPYTETSAKTGDGVHGVVEDLVRALRARQEQYARKQENSKIGRAVRSFLGRR</sequence>
<dbReference type="EMBL" id="JARJCN010000006">
    <property type="protein sequence ID" value="KAJ7099979.1"/>
    <property type="molecule type" value="Genomic_DNA"/>
</dbReference>
<dbReference type="PROSITE" id="PS51421">
    <property type="entry name" value="RAS"/>
    <property type="match status" value="1"/>
</dbReference>
<comment type="catalytic activity">
    <reaction evidence="4">
        <text>GTP + H2O = GDP + phosphate + H(+)</text>
        <dbReference type="Rhea" id="RHEA:19669"/>
        <dbReference type="ChEBI" id="CHEBI:15377"/>
        <dbReference type="ChEBI" id="CHEBI:15378"/>
        <dbReference type="ChEBI" id="CHEBI:37565"/>
        <dbReference type="ChEBI" id="CHEBI:43474"/>
        <dbReference type="ChEBI" id="CHEBI:58189"/>
        <dbReference type="EC" id="3.6.5.2"/>
    </reaction>
</comment>
<evidence type="ECO:0000256" key="1">
    <source>
        <dbReference type="ARBA" id="ARBA00008344"/>
    </source>
</evidence>
<dbReference type="SMART" id="SM00173">
    <property type="entry name" value="RAS"/>
    <property type="match status" value="1"/>
</dbReference>
<dbReference type="EC" id="3.6.5.2" evidence="2"/>
<evidence type="ECO:0000313" key="6">
    <source>
        <dbReference type="Proteomes" id="UP001222325"/>
    </source>
</evidence>
<dbReference type="InterPro" id="IPR027417">
    <property type="entry name" value="P-loop_NTPase"/>
</dbReference>
<dbReference type="InterPro" id="IPR001806">
    <property type="entry name" value="Small_GTPase"/>
</dbReference>
<keyword evidence="6" id="KW-1185">Reference proteome</keyword>
<gene>
    <name evidence="5" type="ORF">B0H15DRAFT_944357</name>
</gene>
<dbReference type="Pfam" id="PF00071">
    <property type="entry name" value="Ras"/>
    <property type="match status" value="1"/>
</dbReference>
<dbReference type="GO" id="GO:0005525">
    <property type="term" value="F:GTP binding"/>
    <property type="evidence" value="ECO:0007669"/>
    <property type="project" value="InterPro"/>
</dbReference>
<reference evidence="5" key="1">
    <citation type="submission" date="2023-03" db="EMBL/GenBank/DDBJ databases">
        <title>Massive genome expansion in bonnet fungi (Mycena s.s.) driven by repeated elements and novel gene families across ecological guilds.</title>
        <authorList>
            <consortium name="Lawrence Berkeley National Laboratory"/>
            <person name="Harder C.B."/>
            <person name="Miyauchi S."/>
            <person name="Viragh M."/>
            <person name="Kuo A."/>
            <person name="Thoen E."/>
            <person name="Andreopoulos B."/>
            <person name="Lu D."/>
            <person name="Skrede I."/>
            <person name="Drula E."/>
            <person name="Henrissat B."/>
            <person name="Morin E."/>
            <person name="Kohler A."/>
            <person name="Barry K."/>
            <person name="LaButti K."/>
            <person name="Morin E."/>
            <person name="Salamov A."/>
            <person name="Lipzen A."/>
            <person name="Mereny Z."/>
            <person name="Hegedus B."/>
            <person name="Baldrian P."/>
            <person name="Stursova M."/>
            <person name="Weitz H."/>
            <person name="Taylor A."/>
            <person name="Grigoriev I.V."/>
            <person name="Nagy L.G."/>
            <person name="Martin F."/>
            <person name="Kauserud H."/>
        </authorList>
    </citation>
    <scope>NUCLEOTIDE SEQUENCE</scope>
    <source>
        <strain evidence="5">CBHHK173m</strain>
    </source>
</reference>
<evidence type="ECO:0000313" key="5">
    <source>
        <dbReference type="EMBL" id="KAJ7099979.1"/>
    </source>
</evidence>
<name>A0AAD6UGS3_9AGAR</name>
<comment type="similarity">
    <text evidence="1">Belongs to the small GTPase superfamily. Ras family.</text>
</comment>
<dbReference type="PRINTS" id="PR00449">
    <property type="entry name" value="RASTRNSFRMNG"/>
</dbReference>
<evidence type="ECO:0000256" key="2">
    <source>
        <dbReference type="ARBA" id="ARBA00011984"/>
    </source>
</evidence>
<keyword evidence="3 5" id="KW-0378">Hydrolase</keyword>
<accession>A0AAD6UGS3</accession>
<dbReference type="AlphaFoldDB" id="A0AAD6UGS3"/>
<dbReference type="PANTHER" id="PTHR45704">
    <property type="entry name" value="RAS-LIKE FAMILY MEMBER 11"/>
    <property type="match status" value="1"/>
</dbReference>
<dbReference type="SUPFAM" id="SSF52540">
    <property type="entry name" value="P-loop containing nucleoside triphosphate hydrolases"/>
    <property type="match status" value="1"/>
</dbReference>
<protein>
    <recommendedName>
        <fullName evidence="2">small monomeric GTPase</fullName>
        <ecNumber evidence="2">3.6.5.2</ecNumber>
    </recommendedName>
</protein>
<dbReference type="SMART" id="SM00175">
    <property type="entry name" value="RAB"/>
    <property type="match status" value="1"/>
</dbReference>